<gene>
    <name evidence="1" type="primary">ORF118853</name>
</gene>
<protein>
    <submittedName>
        <fullName evidence="1">Uncharacterized protein</fullName>
    </submittedName>
</protein>
<reference evidence="1" key="1">
    <citation type="submission" date="2014-12" db="EMBL/GenBank/DDBJ databases">
        <title>Insight into the proteome of Arion vulgaris.</title>
        <authorList>
            <person name="Aradska J."/>
            <person name="Bulat T."/>
            <person name="Smidak R."/>
            <person name="Sarate P."/>
            <person name="Gangsoo J."/>
            <person name="Sialana F."/>
            <person name="Bilban M."/>
            <person name="Lubec G."/>
        </authorList>
    </citation>
    <scope>NUCLEOTIDE SEQUENCE</scope>
    <source>
        <tissue evidence="1">Skin</tissue>
    </source>
</reference>
<evidence type="ECO:0000313" key="1">
    <source>
        <dbReference type="EMBL" id="CEK80052.1"/>
    </source>
</evidence>
<accession>A0A0B7AHF9</accession>
<dbReference type="AlphaFoldDB" id="A0A0B7AHF9"/>
<proteinExistence type="predicted"/>
<organism evidence="1">
    <name type="scientific">Arion vulgaris</name>
    <dbReference type="NCBI Taxonomy" id="1028688"/>
    <lineage>
        <taxon>Eukaryota</taxon>
        <taxon>Metazoa</taxon>
        <taxon>Spiralia</taxon>
        <taxon>Lophotrochozoa</taxon>
        <taxon>Mollusca</taxon>
        <taxon>Gastropoda</taxon>
        <taxon>Heterobranchia</taxon>
        <taxon>Euthyneura</taxon>
        <taxon>Panpulmonata</taxon>
        <taxon>Eupulmonata</taxon>
        <taxon>Stylommatophora</taxon>
        <taxon>Helicina</taxon>
        <taxon>Arionoidea</taxon>
        <taxon>Arionidae</taxon>
        <taxon>Arion</taxon>
    </lineage>
</organism>
<dbReference type="EMBL" id="HACG01033187">
    <property type="protein sequence ID" value="CEK80052.1"/>
    <property type="molecule type" value="Transcribed_RNA"/>
</dbReference>
<sequence length="60" mass="6890">MFYEYSLHDGFGGPAWGIKKQASCQLLNILSEANKHCAFDFIQISMETRNVRVDKYFGRG</sequence>
<name>A0A0B7AHF9_9EUPU</name>